<dbReference type="Proteomes" id="UP001575181">
    <property type="component" value="Unassembled WGS sequence"/>
</dbReference>
<feature type="region of interest" description="Disordered" evidence="1">
    <location>
        <begin position="65"/>
        <end position="84"/>
    </location>
</feature>
<evidence type="ECO:0000313" key="2">
    <source>
        <dbReference type="EMBL" id="MFA9460932.1"/>
    </source>
</evidence>
<evidence type="ECO:0000313" key="3">
    <source>
        <dbReference type="Proteomes" id="UP001575181"/>
    </source>
</evidence>
<name>A0ABV4TUJ0_9GAMM</name>
<proteinExistence type="predicted"/>
<sequence length="84" mass="9064">MAAESAEDLFDGTEIDEMLSLRILTLSEAEEPHPAETAGLPGLHSPDPGRSCAWAGPLRPSCCRDARPGTNPVHAGVRKRRECR</sequence>
<dbReference type="EMBL" id="JBGUAW010000005">
    <property type="protein sequence ID" value="MFA9460932.1"/>
    <property type="molecule type" value="Genomic_DNA"/>
</dbReference>
<evidence type="ECO:0000256" key="1">
    <source>
        <dbReference type="SAM" id="MobiDB-lite"/>
    </source>
</evidence>
<organism evidence="2 3">
    <name type="scientific">Thiohalorhabdus methylotrophus</name>
    <dbReference type="NCBI Taxonomy" id="3242694"/>
    <lineage>
        <taxon>Bacteria</taxon>
        <taxon>Pseudomonadati</taxon>
        <taxon>Pseudomonadota</taxon>
        <taxon>Gammaproteobacteria</taxon>
        <taxon>Thiohalorhabdales</taxon>
        <taxon>Thiohalorhabdaceae</taxon>
        <taxon>Thiohalorhabdus</taxon>
    </lineage>
</organism>
<accession>A0ABV4TUJ0</accession>
<reference evidence="2 3" key="1">
    <citation type="submission" date="2024-08" db="EMBL/GenBank/DDBJ databases">
        <title>Whole-genome sequencing of halo(alkali)philic microorganisms from hypersaline lakes.</title>
        <authorList>
            <person name="Sorokin D.Y."/>
            <person name="Merkel A.Y."/>
            <person name="Messina E."/>
            <person name="Yakimov M."/>
        </authorList>
    </citation>
    <scope>NUCLEOTIDE SEQUENCE [LARGE SCALE GENOMIC DNA]</scope>
    <source>
        <strain evidence="2 3">Cl-TMA</strain>
    </source>
</reference>
<keyword evidence="3" id="KW-1185">Reference proteome</keyword>
<gene>
    <name evidence="2" type="ORF">ACERLL_08850</name>
</gene>
<dbReference type="RefSeq" id="WP_373655715.1">
    <property type="nucleotide sequence ID" value="NZ_JBGUAW010000005.1"/>
</dbReference>
<protein>
    <submittedName>
        <fullName evidence="2">Uncharacterized protein</fullName>
    </submittedName>
</protein>
<comment type="caution">
    <text evidence="2">The sequence shown here is derived from an EMBL/GenBank/DDBJ whole genome shotgun (WGS) entry which is preliminary data.</text>
</comment>